<evidence type="ECO:0000259" key="3">
    <source>
        <dbReference type="PROSITE" id="PS50206"/>
    </source>
</evidence>
<feature type="domain" description="Rhodanese" evidence="3">
    <location>
        <begin position="77"/>
        <end position="172"/>
    </location>
</feature>
<name>A0A8J7M0X8_9BACT</name>
<proteinExistence type="predicted"/>
<dbReference type="CDD" id="cd00158">
    <property type="entry name" value="RHOD"/>
    <property type="match status" value="1"/>
</dbReference>
<dbReference type="RefSeq" id="WP_199385512.1">
    <property type="nucleotide sequence ID" value="NZ_JAEMHM010000015.1"/>
</dbReference>
<organism evidence="4 5">
    <name type="scientific">Geomesophilobacter sediminis</name>
    <dbReference type="NCBI Taxonomy" id="2798584"/>
    <lineage>
        <taxon>Bacteria</taxon>
        <taxon>Pseudomonadati</taxon>
        <taxon>Thermodesulfobacteriota</taxon>
        <taxon>Desulfuromonadia</taxon>
        <taxon>Geobacterales</taxon>
        <taxon>Geobacteraceae</taxon>
        <taxon>Geomesophilobacter</taxon>
    </lineage>
</organism>
<gene>
    <name evidence="4" type="ORF">JFN93_17980</name>
</gene>
<dbReference type="PANTHER" id="PTHR43031">
    <property type="entry name" value="FAD-DEPENDENT OXIDOREDUCTASE"/>
    <property type="match status" value="1"/>
</dbReference>
<evidence type="ECO:0000313" key="4">
    <source>
        <dbReference type="EMBL" id="MBJ6726605.1"/>
    </source>
</evidence>
<keyword evidence="2" id="KW-0812">Transmembrane</keyword>
<dbReference type="PANTHER" id="PTHR43031:SF18">
    <property type="entry name" value="RHODANESE-RELATED SULFURTRANSFERASES"/>
    <property type="match status" value="1"/>
</dbReference>
<accession>A0A8J7M0X8</accession>
<dbReference type="InterPro" id="IPR050229">
    <property type="entry name" value="GlpE_sulfurtransferase"/>
</dbReference>
<keyword evidence="2" id="KW-1133">Transmembrane helix</keyword>
<evidence type="ECO:0000256" key="1">
    <source>
        <dbReference type="RuleBase" id="RU000507"/>
    </source>
</evidence>
<dbReference type="Pfam" id="PF00581">
    <property type="entry name" value="Rhodanese"/>
    <property type="match status" value="1"/>
</dbReference>
<feature type="transmembrane region" description="Helical" evidence="2">
    <location>
        <begin position="14"/>
        <end position="32"/>
    </location>
</feature>
<dbReference type="PROSITE" id="PS50206">
    <property type="entry name" value="RHODANESE_3"/>
    <property type="match status" value="1"/>
</dbReference>
<dbReference type="AlphaFoldDB" id="A0A8J7M0X8"/>
<dbReference type="EMBL" id="JAEMHM010000015">
    <property type="protein sequence ID" value="MBJ6726605.1"/>
    <property type="molecule type" value="Genomic_DNA"/>
</dbReference>
<comment type="caution">
    <text evidence="4">The sequence shown here is derived from an EMBL/GenBank/DDBJ whole genome shotgun (WGS) entry which is preliminary data.</text>
</comment>
<dbReference type="SMART" id="SM00450">
    <property type="entry name" value="RHOD"/>
    <property type="match status" value="1"/>
</dbReference>
<dbReference type="PROSITE" id="PS00683">
    <property type="entry name" value="RHODANESE_2"/>
    <property type="match status" value="1"/>
</dbReference>
<keyword evidence="2" id="KW-0472">Membrane</keyword>
<dbReference type="SUPFAM" id="SSF52821">
    <property type="entry name" value="Rhodanese/Cell cycle control phosphatase"/>
    <property type="match status" value="1"/>
</dbReference>
<dbReference type="Proteomes" id="UP000636888">
    <property type="component" value="Unassembled WGS sequence"/>
</dbReference>
<dbReference type="InterPro" id="IPR001307">
    <property type="entry name" value="Thiosulphate_STrfase_CS"/>
</dbReference>
<reference evidence="4" key="1">
    <citation type="submission" date="2020-12" db="EMBL/GenBank/DDBJ databases">
        <title>Geomonas sp. Red875, isolated from river sediment.</title>
        <authorList>
            <person name="Xu Z."/>
            <person name="Zhang Z."/>
            <person name="Masuda Y."/>
            <person name="Itoh H."/>
            <person name="Senoo K."/>
        </authorList>
    </citation>
    <scope>NUCLEOTIDE SEQUENCE</scope>
    <source>
        <strain evidence="4">Red875</strain>
    </source>
</reference>
<dbReference type="Gene3D" id="3.40.250.10">
    <property type="entry name" value="Rhodanese-like domain"/>
    <property type="match status" value="1"/>
</dbReference>
<dbReference type="InterPro" id="IPR036873">
    <property type="entry name" value="Rhodanese-like_dom_sf"/>
</dbReference>
<dbReference type="GO" id="GO:0004792">
    <property type="term" value="F:thiosulfate-cyanide sulfurtransferase activity"/>
    <property type="evidence" value="ECO:0007669"/>
    <property type="project" value="InterPro"/>
</dbReference>
<evidence type="ECO:0000313" key="5">
    <source>
        <dbReference type="Proteomes" id="UP000636888"/>
    </source>
</evidence>
<dbReference type="InterPro" id="IPR001763">
    <property type="entry name" value="Rhodanese-like_dom"/>
</dbReference>
<sequence length="175" mass="18399">MKATENTFKGSTKAAGEALIILLFSALVGISWNHTLLLKAWKGEATGPAAGTTPAVATAAAEDPMPLGLEQAKELFNAGDTLFIDARDRGAFASGHLKGAVSLPLADAKQRGKIALPPRVTPKTTVITYCNGFSCHDSMELGKILLKAGYTTVYVYEGGFPEWRDAGYPVEKGGA</sequence>
<keyword evidence="1" id="KW-0808">Transferase</keyword>
<evidence type="ECO:0000256" key="2">
    <source>
        <dbReference type="SAM" id="Phobius"/>
    </source>
</evidence>
<keyword evidence="5" id="KW-1185">Reference proteome</keyword>
<protein>
    <recommendedName>
        <fullName evidence="1">Sulfurtransferase</fullName>
    </recommendedName>
</protein>